<evidence type="ECO:0000256" key="1">
    <source>
        <dbReference type="SAM" id="Coils"/>
    </source>
</evidence>
<evidence type="ECO:0000313" key="2">
    <source>
        <dbReference type="EMBL" id="CAH9095950.1"/>
    </source>
</evidence>
<keyword evidence="1" id="KW-0175">Coiled coil</keyword>
<dbReference type="AlphaFoldDB" id="A0AAV0D964"/>
<dbReference type="EMBL" id="CAMAPF010000085">
    <property type="protein sequence ID" value="CAH9095950.1"/>
    <property type="molecule type" value="Genomic_DNA"/>
</dbReference>
<feature type="coiled-coil region" evidence="1">
    <location>
        <begin position="2"/>
        <end position="95"/>
    </location>
</feature>
<organism evidence="2 3">
    <name type="scientific">Cuscuta epithymum</name>
    <dbReference type="NCBI Taxonomy" id="186058"/>
    <lineage>
        <taxon>Eukaryota</taxon>
        <taxon>Viridiplantae</taxon>
        <taxon>Streptophyta</taxon>
        <taxon>Embryophyta</taxon>
        <taxon>Tracheophyta</taxon>
        <taxon>Spermatophyta</taxon>
        <taxon>Magnoliopsida</taxon>
        <taxon>eudicotyledons</taxon>
        <taxon>Gunneridae</taxon>
        <taxon>Pentapetalae</taxon>
        <taxon>asterids</taxon>
        <taxon>lamiids</taxon>
        <taxon>Solanales</taxon>
        <taxon>Convolvulaceae</taxon>
        <taxon>Cuscuteae</taxon>
        <taxon>Cuscuta</taxon>
        <taxon>Cuscuta subgen. Cuscuta</taxon>
    </lineage>
</organism>
<evidence type="ECO:0000313" key="3">
    <source>
        <dbReference type="Proteomes" id="UP001152523"/>
    </source>
</evidence>
<gene>
    <name evidence="2" type="ORF">CEPIT_LOCUS13551</name>
</gene>
<comment type="caution">
    <text evidence="2">The sequence shown here is derived from an EMBL/GenBank/DDBJ whole genome shotgun (WGS) entry which is preliminary data.</text>
</comment>
<name>A0AAV0D964_9ASTE</name>
<sequence>MLMEQYRRQEEEIARLREAEKRVASADEALTSLERLRAEADSLKNRANAAKKRATAAEDEAKRLNVKVDEEAATRRLAEEKNEKLKADANAAADKAIELFMAEGWKDEAHRDWSYKVIAERFEA</sequence>
<accession>A0AAV0D964</accession>
<protein>
    <submittedName>
        <fullName evidence="2">Uncharacterized protein</fullName>
    </submittedName>
</protein>
<reference evidence="2" key="1">
    <citation type="submission" date="2022-07" db="EMBL/GenBank/DDBJ databases">
        <authorList>
            <person name="Macas J."/>
            <person name="Novak P."/>
            <person name="Neumann P."/>
        </authorList>
    </citation>
    <scope>NUCLEOTIDE SEQUENCE</scope>
</reference>
<proteinExistence type="predicted"/>
<dbReference type="Proteomes" id="UP001152523">
    <property type="component" value="Unassembled WGS sequence"/>
</dbReference>
<keyword evidence="3" id="KW-1185">Reference proteome</keyword>